<sequence>MGSFSPDPPKPWVETPLVFSPPISRAAGCNIFLKLENCQPSGSFKSRGIGNMMSIALTSLCQAGSPSQLPPRVHFYCSSGGNAGLACATTAIALGNSPVTIVVPTSASEFMVSKLRDLGAEVIQTGATWAEADAYLRETFLKTTTNTEEDERRVYVPPFDHPDIWSGVATLVGEIVRQLPHGNSGDGQPVTLDGVVCNVGGGGLLNGVMEGLERNAKLLAPSKPKVLAVETVGADSLFASVQAGRLLTLPGITSVALSLGATRVSAKTWEWATSAKGNLISATVTDKEAVMGCARFLDDARMLIEVACGATVAMAYNGGLRRHLGEGLTDEEWAKKNVVLVVCGGSNVSWEILNKQKKAFGIE</sequence>
<evidence type="ECO:0000256" key="10">
    <source>
        <dbReference type="ARBA" id="ARBA00049406"/>
    </source>
</evidence>
<dbReference type="PROSITE" id="PS00165">
    <property type="entry name" value="DEHYDRATASE_SER_THR"/>
    <property type="match status" value="1"/>
</dbReference>
<comment type="subcellular location">
    <subcellularLocation>
        <location evidence="2">Cytoplasm</location>
    </subcellularLocation>
</comment>
<dbReference type="GO" id="GO:0030170">
    <property type="term" value="F:pyridoxal phosphate binding"/>
    <property type="evidence" value="ECO:0007669"/>
    <property type="project" value="InterPro"/>
</dbReference>
<evidence type="ECO:0000256" key="1">
    <source>
        <dbReference type="ARBA" id="ARBA00001933"/>
    </source>
</evidence>
<dbReference type="Gene3D" id="3.40.50.1100">
    <property type="match status" value="2"/>
</dbReference>
<keyword evidence="7" id="KW-0963">Cytoplasm</keyword>
<evidence type="ECO:0000256" key="3">
    <source>
        <dbReference type="ARBA" id="ARBA00004742"/>
    </source>
</evidence>
<dbReference type="EC" id="4.3.1.17" evidence="5"/>
<keyword evidence="8" id="KW-0663">Pyridoxal phosphate</keyword>
<dbReference type="Proteomes" id="UP001302812">
    <property type="component" value="Unassembled WGS sequence"/>
</dbReference>
<dbReference type="PANTHER" id="PTHR48078">
    <property type="entry name" value="THREONINE DEHYDRATASE, MITOCHONDRIAL-RELATED"/>
    <property type="match status" value="1"/>
</dbReference>
<accession>A0AAN6YUZ4</accession>
<reference evidence="12" key="1">
    <citation type="journal article" date="2023" name="Mol. Phylogenet. Evol.">
        <title>Genome-scale phylogeny and comparative genomics of the fungal order Sordariales.</title>
        <authorList>
            <person name="Hensen N."/>
            <person name="Bonometti L."/>
            <person name="Westerberg I."/>
            <person name="Brannstrom I.O."/>
            <person name="Guillou S."/>
            <person name="Cros-Aarteil S."/>
            <person name="Calhoun S."/>
            <person name="Haridas S."/>
            <person name="Kuo A."/>
            <person name="Mondo S."/>
            <person name="Pangilinan J."/>
            <person name="Riley R."/>
            <person name="LaButti K."/>
            <person name="Andreopoulos B."/>
            <person name="Lipzen A."/>
            <person name="Chen C."/>
            <person name="Yan M."/>
            <person name="Daum C."/>
            <person name="Ng V."/>
            <person name="Clum A."/>
            <person name="Steindorff A."/>
            <person name="Ohm R.A."/>
            <person name="Martin F."/>
            <person name="Silar P."/>
            <person name="Natvig D.O."/>
            <person name="Lalanne C."/>
            <person name="Gautier V."/>
            <person name="Ament-Velasquez S.L."/>
            <person name="Kruys A."/>
            <person name="Hutchinson M.I."/>
            <person name="Powell A.J."/>
            <person name="Barry K."/>
            <person name="Miller A.N."/>
            <person name="Grigoriev I.V."/>
            <person name="Debuchy R."/>
            <person name="Gladieux P."/>
            <person name="Hiltunen Thoren M."/>
            <person name="Johannesson H."/>
        </authorList>
    </citation>
    <scope>NUCLEOTIDE SEQUENCE</scope>
    <source>
        <strain evidence="12">CBS 508.74</strain>
    </source>
</reference>
<dbReference type="Pfam" id="PF00291">
    <property type="entry name" value="PALP"/>
    <property type="match status" value="1"/>
</dbReference>
<keyword evidence="6" id="KW-0312">Gluconeogenesis</keyword>
<dbReference type="GO" id="GO:0006567">
    <property type="term" value="P:L-threonine catabolic process"/>
    <property type="evidence" value="ECO:0007669"/>
    <property type="project" value="TreeGrafter"/>
</dbReference>
<evidence type="ECO:0000256" key="5">
    <source>
        <dbReference type="ARBA" id="ARBA00012093"/>
    </source>
</evidence>
<comment type="cofactor">
    <cofactor evidence="1">
        <name>pyridoxal 5'-phosphate</name>
        <dbReference type="ChEBI" id="CHEBI:597326"/>
    </cofactor>
</comment>
<proteinExistence type="inferred from homology"/>
<dbReference type="PANTHER" id="PTHR48078:SF2">
    <property type="entry name" value="CATABOLIC L-SERINE_THREONINE DEHYDRATASE"/>
    <property type="match status" value="1"/>
</dbReference>
<evidence type="ECO:0000256" key="2">
    <source>
        <dbReference type="ARBA" id="ARBA00004496"/>
    </source>
</evidence>
<evidence type="ECO:0000256" key="6">
    <source>
        <dbReference type="ARBA" id="ARBA00022432"/>
    </source>
</evidence>
<name>A0AAN6YUZ4_9PEZI</name>
<dbReference type="GO" id="GO:0005737">
    <property type="term" value="C:cytoplasm"/>
    <property type="evidence" value="ECO:0007669"/>
    <property type="project" value="UniProtKB-SubCell"/>
</dbReference>
<evidence type="ECO:0000313" key="12">
    <source>
        <dbReference type="EMBL" id="KAK4114503.1"/>
    </source>
</evidence>
<protein>
    <recommendedName>
        <fullName evidence="5">L-serine ammonia-lyase</fullName>
        <ecNumber evidence="5">4.3.1.17</ecNumber>
    </recommendedName>
</protein>
<organism evidence="12 13">
    <name type="scientific">Canariomyces notabilis</name>
    <dbReference type="NCBI Taxonomy" id="2074819"/>
    <lineage>
        <taxon>Eukaryota</taxon>
        <taxon>Fungi</taxon>
        <taxon>Dikarya</taxon>
        <taxon>Ascomycota</taxon>
        <taxon>Pezizomycotina</taxon>
        <taxon>Sordariomycetes</taxon>
        <taxon>Sordariomycetidae</taxon>
        <taxon>Sordariales</taxon>
        <taxon>Chaetomiaceae</taxon>
        <taxon>Canariomyces</taxon>
    </lineage>
</organism>
<dbReference type="SUPFAM" id="SSF53686">
    <property type="entry name" value="Tryptophan synthase beta subunit-like PLP-dependent enzymes"/>
    <property type="match status" value="1"/>
</dbReference>
<keyword evidence="9" id="KW-0456">Lyase</keyword>
<evidence type="ECO:0000259" key="11">
    <source>
        <dbReference type="Pfam" id="PF00291"/>
    </source>
</evidence>
<dbReference type="InterPro" id="IPR050147">
    <property type="entry name" value="Ser/Thr_Dehydratase"/>
</dbReference>
<dbReference type="GO" id="GO:0006565">
    <property type="term" value="P:L-serine catabolic process"/>
    <property type="evidence" value="ECO:0007669"/>
    <property type="project" value="TreeGrafter"/>
</dbReference>
<evidence type="ECO:0000256" key="4">
    <source>
        <dbReference type="ARBA" id="ARBA00010869"/>
    </source>
</evidence>
<dbReference type="GO" id="GO:0003941">
    <property type="term" value="F:L-serine ammonia-lyase activity"/>
    <property type="evidence" value="ECO:0007669"/>
    <property type="project" value="UniProtKB-EC"/>
</dbReference>
<dbReference type="GO" id="GO:0009097">
    <property type="term" value="P:isoleucine biosynthetic process"/>
    <property type="evidence" value="ECO:0007669"/>
    <property type="project" value="TreeGrafter"/>
</dbReference>
<dbReference type="RefSeq" id="XP_064672073.1">
    <property type="nucleotide sequence ID" value="XM_064816653.1"/>
</dbReference>
<feature type="domain" description="Tryptophan synthase beta chain-like PALP" evidence="11">
    <location>
        <begin position="14"/>
        <end position="344"/>
    </location>
</feature>
<gene>
    <name evidence="12" type="ORF">N656DRAFT_788000</name>
</gene>
<reference evidence="12" key="2">
    <citation type="submission" date="2023-05" db="EMBL/GenBank/DDBJ databases">
        <authorList>
            <consortium name="Lawrence Berkeley National Laboratory"/>
            <person name="Steindorff A."/>
            <person name="Hensen N."/>
            <person name="Bonometti L."/>
            <person name="Westerberg I."/>
            <person name="Brannstrom I.O."/>
            <person name="Guillou S."/>
            <person name="Cros-Aarteil S."/>
            <person name="Calhoun S."/>
            <person name="Haridas S."/>
            <person name="Kuo A."/>
            <person name="Mondo S."/>
            <person name="Pangilinan J."/>
            <person name="Riley R."/>
            <person name="Labutti K."/>
            <person name="Andreopoulos B."/>
            <person name="Lipzen A."/>
            <person name="Chen C."/>
            <person name="Yanf M."/>
            <person name="Daum C."/>
            <person name="Ng V."/>
            <person name="Clum A."/>
            <person name="Ohm R."/>
            <person name="Martin F."/>
            <person name="Silar P."/>
            <person name="Natvig D."/>
            <person name="Lalanne C."/>
            <person name="Gautier V."/>
            <person name="Ament-Velasquez S.L."/>
            <person name="Kruys A."/>
            <person name="Hutchinson M.I."/>
            <person name="Powell A.J."/>
            <person name="Barry K."/>
            <person name="Miller A.N."/>
            <person name="Grigoriev I.V."/>
            <person name="Debuchy R."/>
            <person name="Gladieux P."/>
            <person name="Thoren M.H."/>
            <person name="Johannesson H."/>
        </authorList>
    </citation>
    <scope>NUCLEOTIDE SEQUENCE</scope>
    <source>
        <strain evidence="12">CBS 508.74</strain>
    </source>
</reference>
<dbReference type="AlphaFoldDB" id="A0AAN6YUZ4"/>
<dbReference type="GeneID" id="89940778"/>
<comment type="catalytic activity">
    <reaction evidence="10">
        <text>L-serine = pyruvate + NH4(+)</text>
        <dbReference type="Rhea" id="RHEA:19169"/>
        <dbReference type="ChEBI" id="CHEBI:15361"/>
        <dbReference type="ChEBI" id="CHEBI:28938"/>
        <dbReference type="ChEBI" id="CHEBI:33384"/>
        <dbReference type="EC" id="4.3.1.17"/>
    </reaction>
</comment>
<dbReference type="InterPro" id="IPR000634">
    <property type="entry name" value="Ser/Thr_deHydtase_PyrdxlP-BS"/>
</dbReference>
<evidence type="ECO:0000256" key="9">
    <source>
        <dbReference type="ARBA" id="ARBA00023239"/>
    </source>
</evidence>
<dbReference type="InterPro" id="IPR001926">
    <property type="entry name" value="TrpB-like_PALP"/>
</dbReference>
<comment type="similarity">
    <text evidence="4">Belongs to the serine/threonine dehydratase family.</text>
</comment>
<comment type="caution">
    <text evidence="12">The sequence shown here is derived from an EMBL/GenBank/DDBJ whole genome shotgun (WGS) entry which is preliminary data.</text>
</comment>
<dbReference type="GO" id="GO:0006094">
    <property type="term" value="P:gluconeogenesis"/>
    <property type="evidence" value="ECO:0007669"/>
    <property type="project" value="UniProtKB-KW"/>
</dbReference>
<evidence type="ECO:0000313" key="13">
    <source>
        <dbReference type="Proteomes" id="UP001302812"/>
    </source>
</evidence>
<keyword evidence="13" id="KW-1185">Reference proteome</keyword>
<dbReference type="FunFam" id="3.40.50.1100:FF:000040">
    <property type="entry name" value="L-serine dehydratase, putative"/>
    <property type="match status" value="1"/>
</dbReference>
<evidence type="ECO:0000256" key="7">
    <source>
        <dbReference type="ARBA" id="ARBA00022490"/>
    </source>
</evidence>
<evidence type="ECO:0000256" key="8">
    <source>
        <dbReference type="ARBA" id="ARBA00022898"/>
    </source>
</evidence>
<dbReference type="EMBL" id="MU853336">
    <property type="protein sequence ID" value="KAK4114503.1"/>
    <property type="molecule type" value="Genomic_DNA"/>
</dbReference>
<comment type="pathway">
    <text evidence="3">Carbohydrate biosynthesis; gluconeogenesis.</text>
</comment>
<dbReference type="InterPro" id="IPR036052">
    <property type="entry name" value="TrpB-like_PALP_sf"/>
</dbReference>
<dbReference type="GO" id="GO:0004794">
    <property type="term" value="F:threonine deaminase activity"/>
    <property type="evidence" value="ECO:0007669"/>
    <property type="project" value="TreeGrafter"/>
</dbReference>